<dbReference type="AlphaFoldDB" id="A0A1I1G729"/>
<accession>A0A1I1G729</accession>
<evidence type="ECO:0000313" key="1">
    <source>
        <dbReference type="EMBL" id="SFC07142.1"/>
    </source>
</evidence>
<dbReference type="OrthoDB" id="6296047at2"/>
<sequence length="86" mass="9795">MEKQDFNYYAKSILTVLGNAYPFSKKIGFDDIHKDGTATNEQINLHNSVIEFLISEGLLRLLPVDFNVLSYYQLTPNGFSLFCKNA</sequence>
<dbReference type="Proteomes" id="UP000198862">
    <property type="component" value="Unassembled WGS sequence"/>
</dbReference>
<name>A0A1I1G729_9GAMM</name>
<dbReference type="RefSeq" id="WP_091980258.1">
    <property type="nucleotide sequence ID" value="NZ_FOLO01000004.1"/>
</dbReference>
<reference evidence="1 2" key="1">
    <citation type="submission" date="2016-10" db="EMBL/GenBank/DDBJ databases">
        <authorList>
            <person name="de Groot N.N."/>
        </authorList>
    </citation>
    <scope>NUCLEOTIDE SEQUENCE [LARGE SCALE GENOMIC DNA]</scope>
    <source>
        <strain evidence="1 2">DSM 6059</strain>
    </source>
</reference>
<dbReference type="EMBL" id="FOLO01000004">
    <property type="protein sequence ID" value="SFC07142.1"/>
    <property type="molecule type" value="Genomic_DNA"/>
</dbReference>
<evidence type="ECO:0000313" key="2">
    <source>
        <dbReference type="Proteomes" id="UP000198862"/>
    </source>
</evidence>
<proteinExistence type="predicted"/>
<keyword evidence="2" id="KW-1185">Reference proteome</keyword>
<protein>
    <submittedName>
        <fullName evidence="1">Uncharacterized protein</fullName>
    </submittedName>
</protein>
<organism evidence="1 2">
    <name type="scientific">Pseudoalteromonas denitrificans DSM 6059</name>
    <dbReference type="NCBI Taxonomy" id="1123010"/>
    <lineage>
        <taxon>Bacteria</taxon>
        <taxon>Pseudomonadati</taxon>
        <taxon>Pseudomonadota</taxon>
        <taxon>Gammaproteobacteria</taxon>
        <taxon>Alteromonadales</taxon>
        <taxon>Pseudoalteromonadaceae</taxon>
        <taxon>Pseudoalteromonas</taxon>
    </lineage>
</organism>
<gene>
    <name evidence="1" type="ORF">SAMN02745724_00833</name>
</gene>